<keyword evidence="3" id="KW-1185">Reference proteome</keyword>
<sequence>MARLLLLSLSPIASDPRVMRQYEALSDAHEVHVIGFGKCPPGVRHFTPVDQPHAGRTVLLRNALRLAFRRYSAYYWQHPQIQGLEKAAAQVPAGFDLVLANDVMALPMALRLAGNAPVWLDAHEYAPREFEDLWAWRMLLGPFFDATCRDALPRVAHMSTVCAGIAREYERCYGVPVSVMPNCPEPQALPVQPTRADRIRLIHHGAAIASRKIEVMIDLMDHLDDRFSLDLMLMEQDPTYLATLKQRAARHARIRFIPPVPMRDIAAHTNGYDIGLFLLPPTNFNYLHALPNKFFEFMQARLAIAIGPSPEMQALVTELGCGVVSSSFDAADLAAHLSRLTAQDIDAMKRASDAASQRFNAAVTRQWLRDEVGSLLASRVHTVR</sequence>
<dbReference type="RefSeq" id="WP_092743355.1">
    <property type="nucleotide sequence ID" value="NZ_FMZC01000005.1"/>
</dbReference>
<dbReference type="InterPro" id="IPR028098">
    <property type="entry name" value="Glyco_trans_4-like_N"/>
</dbReference>
<evidence type="ECO:0000259" key="1">
    <source>
        <dbReference type="Pfam" id="PF13439"/>
    </source>
</evidence>
<dbReference type="GO" id="GO:0016757">
    <property type="term" value="F:glycosyltransferase activity"/>
    <property type="evidence" value="ECO:0007669"/>
    <property type="project" value="UniProtKB-ARBA"/>
</dbReference>
<dbReference type="EMBL" id="FMZC01000005">
    <property type="protein sequence ID" value="SDD27616.1"/>
    <property type="molecule type" value="Genomic_DNA"/>
</dbReference>
<evidence type="ECO:0000313" key="3">
    <source>
        <dbReference type="Proteomes" id="UP000198781"/>
    </source>
</evidence>
<dbReference type="Proteomes" id="UP000198781">
    <property type="component" value="Unassembled WGS sequence"/>
</dbReference>
<proteinExistence type="predicted"/>
<dbReference type="Gene3D" id="3.40.50.2000">
    <property type="entry name" value="Glycogen Phosphorylase B"/>
    <property type="match status" value="2"/>
</dbReference>
<gene>
    <name evidence="2" type="ORF">SAMN05192589_105135</name>
</gene>
<protein>
    <submittedName>
        <fullName evidence="2">Glycosyltransferase involved in cell wall bisynthesis</fullName>
    </submittedName>
</protein>
<accession>A0A1G6TGH6</accession>
<feature type="domain" description="Glycosyltransferase subfamily 4-like N-terminal" evidence="1">
    <location>
        <begin position="22"/>
        <end position="183"/>
    </location>
</feature>
<dbReference type="AlphaFoldDB" id="A0A1G6TGH6"/>
<dbReference type="SUPFAM" id="SSF53756">
    <property type="entry name" value="UDP-Glycosyltransferase/glycogen phosphorylase"/>
    <property type="match status" value="1"/>
</dbReference>
<keyword evidence="2" id="KW-0808">Transferase</keyword>
<evidence type="ECO:0000313" key="2">
    <source>
        <dbReference type="EMBL" id="SDD27616.1"/>
    </source>
</evidence>
<dbReference type="STRING" id="187868.SAMN05192589_105135"/>
<organism evidence="2 3">
    <name type="scientific">Paracidovorax valerianellae</name>
    <dbReference type="NCBI Taxonomy" id="187868"/>
    <lineage>
        <taxon>Bacteria</taxon>
        <taxon>Pseudomonadati</taxon>
        <taxon>Pseudomonadota</taxon>
        <taxon>Betaproteobacteria</taxon>
        <taxon>Burkholderiales</taxon>
        <taxon>Comamonadaceae</taxon>
        <taxon>Paracidovorax</taxon>
    </lineage>
</organism>
<name>A0A1G6TGH6_9BURK</name>
<dbReference type="Pfam" id="PF13439">
    <property type="entry name" value="Glyco_transf_4"/>
    <property type="match status" value="1"/>
</dbReference>
<dbReference type="OrthoDB" id="9815351at2"/>
<reference evidence="2 3" key="1">
    <citation type="submission" date="2016-10" db="EMBL/GenBank/DDBJ databases">
        <authorList>
            <person name="de Groot N.N."/>
        </authorList>
    </citation>
    <scope>NUCLEOTIDE SEQUENCE [LARGE SCALE GENOMIC DNA]</scope>
    <source>
        <strain evidence="2 3">DSM 16619</strain>
    </source>
</reference>